<dbReference type="InterPro" id="IPR011029">
    <property type="entry name" value="DEATH-like_dom_sf"/>
</dbReference>
<gene>
    <name evidence="19" type="ORF">CK820_G0005844</name>
</gene>
<dbReference type="InterPro" id="IPR007111">
    <property type="entry name" value="NACHT_NTPase"/>
</dbReference>
<dbReference type="GO" id="GO:0031349">
    <property type="term" value="P:positive regulation of defense response"/>
    <property type="evidence" value="ECO:0007669"/>
    <property type="project" value="UniProtKB-ARBA"/>
</dbReference>
<dbReference type="InterPro" id="IPR004020">
    <property type="entry name" value="DAPIN"/>
</dbReference>
<dbReference type="Pfam" id="PF17779">
    <property type="entry name" value="WHD_NOD2"/>
    <property type="match status" value="1"/>
</dbReference>
<feature type="compositionally biased region" description="Basic and acidic residues" evidence="16">
    <location>
        <begin position="611"/>
        <end position="629"/>
    </location>
</feature>
<dbReference type="InterPro" id="IPR027417">
    <property type="entry name" value="P-loop_NTPase"/>
</dbReference>
<dbReference type="PROSITE" id="PS50837">
    <property type="entry name" value="NACHT"/>
    <property type="match status" value="1"/>
</dbReference>
<keyword evidence="12" id="KW-0395">Inflammatory response</keyword>
<dbReference type="FunFam" id="1.10.533.10:FF:000091">
    <property type="entry name" value="NLR family pyrin domain containing 10"/>
    <property type="match status" value="1"/>
</dbReference>
<keyword evidence="6" id="KW-0399">Innate immunity</keyword>
<evidence type="ECO:0000256" key="6">
    <source>
        <dbReference type="ARBA" id="ARBA00022588"/>
    </source>
</evidence>
<organism evidence="19 20">
    <name type="scientific">Pan troglodytes</name>
    <name type="common">Chimpanzee</name>
    <dbReference type="NCBI Taxonomy" id="9598"/>
    <lineage>
        <taxon>Eukaryota</taxon>
        <taxon>Metazoa</taxon>
        <taxon>Chordata</taxon>
        <taxon>Craniata</taxon>
        <taxon>Vertebrata</taxon>
        <taxon>Euteleostomi</taxon>
        <taxon>Mammalia</taxon>
        <taxon>Eutheria</taxon>
        <taxon>Euarchontoglires</taxon>
        <taxon>Primates</taxon>
        <taxon>Haplorrhini</taxon>
        <taxon>Catarrhini</taxon>
        <taxon>Hominidae</taxon>
        <taxon>Pan</taxon>
    </lineage>
</organism>
<dbReference type="GO" id="GO:0002250">
    <property type="term" value="P:adaptive immune response"/>
    <property type="evidence" value="ECO:0007669"/>
    <property type="project" value="UniProtKB-KW"/>
</dbReference>
<evidence type="ECO:0000256" key="5">
    <source>
        <dbReference type="ARBA" id="ARBA00022490"/>
    </source>
</evidence>
<keyword evidence="10" id="KW-1064">Adaptive immunity</keyword>
<dbReference type="GO" id="GO:0005886">
    <property type="term" value="C:plasma membrane"/>
    <property type="evidence" value="ECO:0007669"/>
    <property type="project" value="UniProtKB-SubCell"/>
</dbReference>
<evidence type="ECO:0000256" key="9">
    <source>
        <dbReference type="ARBA" id="ARBA00022859"/>
    </source>
</evidence>
<dbReference type="CDD" id="cd08321">
    <property type="entry name" value="Pyrin_ASC-like"/>
    <property type="match status" value="1"/>
</dbReference>
<dbReference type="Pfam" id="PF02758">
    <property type="entry name" value="PYRIN"/>
    <property type="match status" value="1"/>
</dbReference>
<feature type="compositionally biased region" description="Polar residues" evidence="16">
    <location>
        <begin position="597"/>
        <end position="609"/>
    </location>
</feature>
<keyword evidence="4" id="KW-1003">Cell membrane</keyword>
<evidence type="ECO:0000259" key="18">
    <source>
        <dbReference type="PROSITE" id="PS50837"/>
    </source>
</evidence>
<dbReference type="PANTHER" id="PTHR45690">
    <property type="entry name" value="NACHT, LRR AND PYD DOMAINS-CONTAINING PROTEIN 12"/>
    <property type="match status" value="1"/>
</dbReference>
<evidence type="ECO:0000256" key="2">
    <source>
        <dbReference type="ARBA" id="ARBA00004496"/>
    </source>
</evidence>
<feature type="region of interest" description="Disordered" evidence="16">
    <location>
        <begin position="676"/>
        <end position="705"/>
    </location>
</feature>
<feature type="region of interest" description="Disordered" evidence="16">
    <location>
        <begin position="597"/>
        <end position="655"/>
    </location>
</feature>
<dbReference type="STRING" id="9598.ENSPTRP00000005809"/>
<dbReference type="GO" id="GO:0005737">
    <property type="term" value="C:cytoplasm"/>
    <property type="evidence" value="ECO:0007669"/>
    <property type="project" value="UniProtKB-SubCell"/>
</dbReference>
<feature type="compositionally biased region" description="Basic and acidic residues" evidence="16">
    <location>
        <begin position="684"/>
        <end position="705"/>
    </location>
</feature>
<evidence type="ECO:0000256" key="12">
    <source>
        <dbReference type="ARBA" id="ARBA00023198"/>
    </source>
</evidence>
<reference evidence="19 20" key="1">
    <citation type="submission" date="2017-12" db="EMBL/GenBank/DDBJ databases">
        <title>High-resolution comparative analysis of great ape genomes.</title>
        <authorList>
            <person name="Pollen A."/>
            <person name="Hastie A."/>
            <person name="Hormozdiari F."/>
            <person name="Dougherty M."/>
            <person name="Liu R."/>
            <person name="Chaisson M."/>
            <person name="Hoppe E."/>
            <person name="Hill C."/>
            <person name="Pang A."/>
            <person name="Hillier L."/>
            <person name="Baker C."/>
            <person name="Armstrong J."/>
            <person name="Shendure J."/>
            <person name="Paten B."/>
            <person name="Wilson R."/>
            <person name="Chao H."/>
            <person name="Schneider V."/>
            <person name="Ventura M."/>
            <person name="Kronenberg Z."/>
            <person name="Murali S."/>
            <person name="Gordon D."/>
            <person name="Cantsilieris S."/>
            <person name="Munson K."/>
            <person name="Nelson B."/>
            <person name="Raja A."/>
            <person name="Underwood J."/>
            <person name="Diekhans M."/>
            <person name="Fiddes I."/>
            <person name="Haussler D."/>
            <person name="Eichler E."/>
        </authorList>
    </citation>
    <scope>NUCLEOTIDE SEQUENCE [LARGE SCALE GENOMIC DNA]</scope>
    <source>
        <strain evidence="19">Yerkes chimp pedigree #C0471</strain>
    </source>
</reference>
<dbReference type="InterPro" id="IPR050637">
    <property type="entry name" value="NLRP_innate_immun_reg"/>
</dbReference>
<dbReference type="AlphaFoldDB" id="A0A2J8P663"/>
<name>A0A2J8P663_PANTR</name>
<comment type="subunit">
    <text evidence="14">Oligomerizes. Interacts with PYCARD. Also interacts with CASP1 and IL1B. Interacts with NOD1 and components of the NOD1 signaling pathway including RIPK2, NR2C2/TAK1 and IKBKG/NEMO.</text>
</comment>
<dbReference type="GO" id="GO:0006954">
    <property type="term" value="P:inflammatory response"/>
    <property type="evidence" value="ECO:0007669"/>
    <property type="project" value="UniProtKB-KW"/>
</dbReference>
<dbReference type="Gene3D" id="1.10.533.10">
    <property type="entry name" value="Death Domain, Fas"/>
    <property type="match status" value="1"/>
</dbReference>
<dbReference type="SUPFAM" id="SSF47986">
    <property type="entry name" value="DEATH domain"/>
    <property type="match status" value="1"/>
</dbReference>
<comment type="similarity">
    <text evidence="3">Belongs to the NLRP family.</text>
</comment>
<dbReference type="EMBL" id="NBAG03000219">
    <property type="protein sequence ID" value="PNI79497.1"/>
    <property type="molecule type" value="Genomic_DNA"/>
</dbReference>
<evidence type="ECO:0000256" key="10">
    <source>
        <dbReference type="ARBA" id="ARBA00023130"/>
    </source>
</evidence>
<evidence type="ECO:0000256" key="8">
    <source>
        <dbReference type="ARBA" id="ARBA00022840"/>
    </source>
</evidence>
<evidence type="ECO:0000256" key="16">
    <source>
        <dbReference type="SAM" id="MobiDB-lite"/>
    </source>
</evidence>
<evidence type="ECO:0000313" key="20">
    <source>
        <dbReference type="Proteomes" id="UP000236370"/>
    </source>
</evidence>
<dbReference type="FunFam" id="3.40.50.300:FF:002112">
    <property type="entry name" value="NLR family pyrin domain containing 10"/>
    <property type="match status" value="1"/>
</dbReference>
<evidence type="ECO:0000259" key="17">
    <source>
        <dbReference type="PROSITE" id="PS50824"/>
    </source>
</evidence>
<evidence type="ECO:0000256" key="4">
    <source>
        <dbReference type="ARBA" id="ARBA00022475"/>
    </source>
</evidence>
<proteinExistence type="inferred from homology"/>
<evidence type="ECO:0000256" key="1">
    <source>
        <dbReference type="ARBA" id="ARBA00004202"/>
    </source>
</evidence>
<evidence type="ECO:0000313" key="19">
    <source>
        <dbReference type="EMBL" id="PNI79497.1"/>
    </source>
</evidence>
<dbReference type="PANTHER" id="PTHR45690:SF4">
    <property type="entry name" value="NACHT, LRR AND PYD DOMAINS-CONTAINING PROTEIN 10"/>
    <property type="match status" value="1"/>
</dbReference>
<evidence type="ECO:0000256" key="14">
    <source>
        <dbReference type="ARBA" id="ARBA00063582"/>
    </source>
</evidence>
<evidence type="ECO:0000256" key="15">
    <source>
        <dbReference type="ARBA" id="ARBA00072896"/>
    </source>
</evidence>
<comment type="caution">
    <text evidence="19">The sequence shown here is derived from an EMBL/GenBank/DDBJ whole genome shotgun (WGS) entry which is preliminary data.</text>
</comment>
<dbReference type="Gene3D" id="3.40.50.300">
    <property type="entry name" value="P-loop containing nucleotide triphosphate hydrolases"/>
    <property type="match status" value="1"/>
</dbReference>
<dbReference type="GO" id="GO:0050778">
    <property type="term" value="P:positive regulation of immune response"/>
    <property type="evidence" value="ECO:0007669"/>
    <property type="project" value="UniProtKB-ARBA"/>
</dbReference>
<protein>
    <recommendedName>
        <fullName evidence="15">NACHT, LRR and PYD domains-containing protein 10</fullName>
    </recommendedName>
</protein>
<feature type="domain" description="NACHT" evidence="18">
    <location>
        <begin position="167"/>
        <end position="361"/>
    </location>
</feature>
<evidence type="ECO:0000256" key="7">
    <source>
        <dbReference type="ARBA" id="ARBA00022741"/>
    </source>
</evidence>
<keyword evidence="5" id="KW-0963">Cytoplasm</keyword>
<dbReference type="InterPro" id="IPR041075">
    <property type="entry name" value="NOD1/2_WH"/>
</dbReference>
<keyword evidence="8" id="KW-0067">ATP-binding</keyword>
<dbReference type="SMART" id="SM01289">
    <property type="entry name" value="PYRIN"/>
    <property type="match status" value="1"/>
</dbReference>
<dbReference type="GO" id="GO:0045087">
    <property type="term" value="P:innate immune response"/>
    <property type="evidence" value="ECO:0007669"/>
    <property type="project" value="UniProtKB-KW"/>
</dbReference>
<evidence type="ECO:0000256" key="11">
    <source>
        <dbReference type="ARBA" id="ARBA00023136"/>
    </source>
</evidence>
<keyword evidence="7" id="KW-0547">Nucleotide-binding</keyword>
<dbReference type="SUPFAM" id="SSF52540">
    <property type="entry name" value="P-loop containing nucleoside triphosphate hydrolases"/>
    <property type="match status" value="1"/>
</dbReference>
<accession>A0A2J8P663</accession>
<comment type="subcellular location">
    <subcellularLocation>
        <location evidence="1">Cell membrane</location>
        <topology evidence="1">Peripheral membrane protein</topology>
    </subcellularLocation>
    <subcellularLocation>
        <location evidence="2">Cytoplasm</location>
    </subcellularLocation>
</comment>
<keyword evidence="11" id="KW-0472">Membrane</keyword>
<dbReference type="PROSITE" id="PS50824">
    <property type="entry name" value="DAPIN"/>
    <property type="match status" value="1"/>
</dbReference>
<dbReference type="GO" id="GO:0005524">
    <property type="term" value="F:ATP binding"/>
    <property type="evidence" value="ECO:0007669"/>
    <property type="project" value="UniProtKB-KW"/>
</dbReference>
<sequence>MAMAKARNPREALLWALSDLEENDFKKLKFYLRDMTLSEGQPPLARGELEGLIPVDLAELLISKYGEKEAVKVVLKGLKVMNLLELVDQLSHICLHDYREVYREHVRCLEEWQEAGVNGRYNQVLLVAKPSSESPESLACPIPEQELDSVTVEALFDSGEKPSLAPSLVVLQGSAGTGKTTLARKMVLDWATGTLYPGRFDYVFYVSCKEVVLLLESKLEQLLFWCCGDNQAPVTEILRQPERLLFILDGFDELQRPFEEKLKKRGLSPKESLLHLLIRRHTLPTCSLLITTRPLALRNLEPLLKQARHVHILGFSEEERARYFSSYFTDEKQADRAFDIVQKNDTLYKACQVPGICWVVCSWLQGQMERGKVVLETPRNSTDIFMAYVSTFLPPDDDGGCSELSRHRVLRSLCSLAAEGIQHQRFLFEEAELRKHNLDGPRLAAFLSSNDYQLGLAIKKFYSFRHISFQDFFHAMSYLVKEDQSRLGKESRREVQRLLEVKEQEGNDEMTLTMQFLLDISKKDSFSNLELKFCFRISPCLAQDLKHFKEQMESMKHNRTWDLEFSLYEAKIKNLVKGIQMNNVSFKIKHSNEKKSQSQNLFSVKSSLSHGPKEEQKCPSVHGQKEGKDNIAGTPKEASTGKGRGTEETDEEVRCSGMGSREMGAIMLKGWRNEGVMGRTGRWGKTDKVKKDGEKRIKTNGYKKE</sequence>
<comment type="function">
    <text evidence="13">Inhibits autoprocessing of CASP1, CASP1-dependent IL1B secretion, PYCARD aggregation and PYCARD-mediated apoptosis but not apoptosis induced by FAS or BID. Displays anti-inflammatory activity. Required for immunity against C.albicans infection. Involved in the innate immune response by contributing to pro-inflammatory cytokine release in response to invasive bacterial infection. Contributes to T-cell-mediated inflammatory responses in the skin. Plays a role in protection against periodontitis through its involvement in induction of IL1A via ERK activation in oral epithelial cells infected with periodontal pathogens. Exhibits both ATPase and GTPase activities.</text>
</comment>
<feature type="domain" description="Pyrin" evidence="17">
    <location>
        <begin position="3"/>
        <end position="96"/>
    </location>
</feature>
<dbReference type="Pfam" id="PF05729">
    <property type="entry name" value="NACHT"/>
    <property type="match status" value="1"/>
</dbReference>
<keyword evidence="9" id="KW-0391">Immunity</keyword>
<evidence type="ECO:0000256" key="13">
    <source>
        <dbReference type="ARBA" id="ARBA00057779"/>
    </source>
</evidence>
<dbReference type="Proteomes" id="UP000236370">
    <property type="component" value="Unassembled WGS sequence"/>
</dbReference>
<dbReference type="KEGG" id="ptr:466435"/>
<evidence type="ECO:0000256" key="3">
    <source>
        <dbReference type="ARBA" id="ARBA00008665"/>
    </source>
</evidence>